<protein>
    <recommendedName>
        <fullName evidence="6">DUF4129 domain-containing protein</fullName>
    </recommendedName>
</protein>
<feature type="compositionally biased region" description="Low complexity" evidence="1">
    <location>
        <begin position="93"/>
        <end position="105"/>
    </location>
</feature>
<feature type="compositionally biased region" description="Pro residues" evidence="1">
    <location>
        <begin position="81"/>
        <end position="92"/>
    </location>
</feature>
<sequence>MTGSRRSLASLAVLALVAAPLTACGSDGEISLPTPTGSVTFSPTRTPSLPSLPTRTPSETPSETPPASESPSETPTGTPTEEPPPSETPTPTPTETVTVTETPTPTESPTPTETPTPTESPTPSGTASDTADPEDADEADEAEADDEEHPAPAWVWWLLGLLLLAAAIGIPLYLMRKRRGRWSDDLGAAEADLVWLARTHLPDLRLRADSPERVVGAWEVAGEGRASAAEDHLTALEASAPNDDAAARARALRDAVRAARGRLTGLQAMTGPAAVVAALDAAIGDLETALDRPPPA</sequence>
<keyword evidence="2" id="KW-1133">Transmembrane helix</keyword>
<dbReference type="EMBL" id="JBHSMD010000003">
    <property type="protein sequence ID" value="MFC5493507.1"/>
    <property type="molecule type" value="Genomic_DNA"/>
</dbReference>
<feature type="chain" id="PRO_5047421736" description="DUF4129 domain-containing protein" evidence="3">
    <location>
        <begin position="26"/>
        <end position="296"/>
    </location>
</feature>
<evidence type="ECO:0008006" key="6">
    <source>
        <dbReference type="Google" id="ProtNLM"/>
    </source>
</evidence>
<feature type="compositionally biased region" description="Low complexity" evidence="1">
    <location>
        <begin position="42"/>
        <end position="80"/>
    </location>
</feature>
<feature type="signal peptide" evidence="3">
    <location>
        <begin position="1"/>
        <end position="25"/>
    </location>
</feature>
<feature type="transmembrane region" description="Helical" evidence="2">
    <location>
        <begin position="154"/>
        <end position="174"/>
    </location>
</feature>
<keyword evidence="3" id="KW-0732">Signal</keyword>
<reference evidence="5" key="1">
    <citation type="journal article" date="2019" name="Int. J. Syst. Evol. Microbiol.">
        <title>The Global Catalogue of Microorganisms (GCM) 10K type strain sequencing project: providing services to taxonomists for standard genome sequencing and annotation.</title>
        <authorList>
            <consortium name="The Broad Institute Genomics Platform"/>
            <consortium name="The Broad Institute Genome Sequencing Center for Infectious Disease"/>
            <person name="Wu L."/>
            <person name="Ma J."/>
        </authorList>
    </citation>
    <scope>NUCLEOTIDE SEQUENCE [LARGE SCALE GENOMIC DNA]</scope>
    <source>
        <strain evidence="5">KACC 13778</strain>
    </source>
</reference>
<organism evidence="4 5">
    <name type="scientific">Nocardioides caricicola</name>
    <dbReference type="NCBI Taxonomy" id="634770"/>
    <lineage>
        <taxon>Bacteria</taxon>
        <taxon>Bacillati</taxon>
        <taxon>Actinomycetota</taxon>
        <taxon>Actinomycetes</taxon>
        <taxon>Propionibacteriales</taxon>
        <taxon>Nocardioidaceae</taxon>
        <taxon>Nocardioides</taxon>
    </lineage>
</organism>
<evidence type="ECO:0000256" key="3">
    <source>
        <dbReference type="SAM" id="SignalP"/>
    </source>
</evidence>
<evidence type="ECO:0000313" key="5">
    <source>
        <dbReference type="Proteomes" id="UP001595956"/>
    </source>
</evidence>
<feature type="compositionally biased region" description="Pro residues" evidence="1">
    <location>
        <begin position="106"/>
        <end position="120"/>
    </location>
</feature>
<feature type="region of interest" description="Disordered" evidence="1">
    <location>
        <begin position="25"/>
        <end position="148"/>
    </location>
</feature>
<evidence type="ECO:0000256" key="1">
    <source>
        <dbReference type="SAM" id="MobiDB-lite"/>
    </source>
</evidence>
<name>A0ABW0N3F1_9ACTN</name>
<comment type="caution">
    <text evidence="4">The sequence shown here is derived from an EMBL/GenBank/DDBJ whole genome shotgun (WGS) entry which is preliminary data.</text>
</comment>
<feature type="compositionally biased region" description="Acidic residues" evidence="1">
    <location>
        <begin position="131"/>
        <end position="148"/>
    </location>
</feature>
<keyword evidence="2" id="KW-0812">Transmembrane</keyword>
<keyword evidence="2" id="KW-0472">Membrane</keyword>
<evidence type="ECO:0000256" key="2">
    <source>
        <dbReference type="SAM" id="Phobius"/>
    </source>
</evidence>
<gene>
    <name evidence="4" type="ORF">ACFPKY_10355</name>
</gene>
<evidence type="ECO:0000313" key="4">
    <source>
        <dbReference type="EMBL" id="MFC5493507.1"/>
    </source>
</evidence>
<dbReference type="Proteomes" id="UP001595956">
    <property type="component" value="Unassembled WGS sequence"/>
</dbReference>
<proteinExistence type="predicted"/>
<accession>A0ABW0N3F1</accession>
<keyword evidence="5" id="KW-1185">Reference proteome</keyword>
<dbReference type="RefSeq" id="WP_345172764.1">
    <property type="nucleotide sequence ID" value="NZ_BAABFQ010000004.1"/>
</dbReference>